<organism evidence="7 8">
    <name type="scientific">Cystoisospora suis</name>
    <dbReference type="NCBI Taxonomy" id="483139"/>
    <lineage>
        <taxon>Eukaryota</taxon>
        <taxon>Sar</taxon>
        <taxon>Alveolata</taxon>
        <taxon>Apicomplexa</taxon>
        <taxon>Conoidasida</taxon>
        <taxon>Coccidia</taxon>
        <taxon>Eucoccidiorida</taxon>
        <taxon>Eimeriorina</taxon>
        <taxon>Sarcocystidae</taxon>
        <taxon>Cystoisospora</taxon>
    </lineage>
</organism>
<dbReference type="InterPro" id="IPR011701">
    <property type="entry name" value="MFS"/>
</dbReference>
<feature type="compositionally biased region" description="Basic and acidic residues" evidence="5">
    <location>
        <begin position="66"/>
        <end position="76"/>
    </location>
</feature>
<gene>
    <name evidence="7" type="ORF">CSUI_005014</name>
</gene>
<feature type="compositionally biased region" description="Low complexity" evidence="5">
    <location>
        <begin position="1236"/>
        <end position="1285"/>
    </location>
</feature>
<keyword evidence="2 6" id="KW-0812">Transmembrane</keyword>
<dbReference type="Gene3D" id="1.20.1250.20">
    <property type="entry name" value="MFS general substrate transporter like domains"/>
    <property type="match status" value="2"/>
</dbReference>
<feature type="compositionally biased region" description="Gly residues" evidence="5">
    <location>
        <begin position="584"/>
        <end position="597"/>
    </location>
</feature>
<keyword evidence="4 6" id="KW-0472">Membrane</keyword>
<feature type="compositionally biased region" description="Low complexity" evidence="5">
    <location>
        <begin position="1869"/>
        <end position="1878"/>
    </location>
</feature>
<feature type="compositionally biased region" description="Pro residues" evidence="5">
    <location>
        <begin position="1832"/>
        <end position="1843"/>
    </location>
</feature>
<feature type="transmembrane region" description="Helical" evidence="6">
    <location>
        <begin position="987"/>
        <end position="1008"/>
    </location>
</feature>
<dbReference type="EMBL" id="MIGC01002405">
    <property type="protein sequence ID" value="PHJ21142.1"/>
    <property type="molecule type" value="Genomic_DNA"/>
</dbReference>
<feature type="compositionally biased region" description="Polar residues" evidence="5">
    <location>
        <begin position="2013"/>
        <end position="2024"/>
    </location>
</feature>
<feature type="compositionally biased region" description="Gly residues" evidence="5">
    <location>
        <begin position="127"/>
        <end position="137"/>
    </location>
</feature>
<feature type="compositionally biased region" description="Basic and acidic residues" evidence="5">
    <location>
        <begin position="882"/>
        <end position="896"/>
    </location>
</feature>
<comment type="subcellular location">
    <subcellularLocation>
        <location evidence="1">Membrane</location>
        <topology evidence="1">Multi-pass membrane protein</topology>
    </subcellularLocation>
</comment>
<evidence type="ECO:0000256" key="2">
    <source>
        <dbReference type="ARBA" id="ARBA00022692"/>
    </source>
</evidence>
<feature type="compositionally biased region" description="Basic and acidic residues" evidence="5">
    <location>
        <begin position="707"/>
        <end position="723"/>
    </location>
</feature>
<feature type="compositionally biased region" description="Low complexity" evidence="5">
    <location>
        <begin position="2054"/>
        <end position="2064"/>
    </location>
</feature>
<keyword evidence="3 6" id="KW-1133">Transmembrane helix</keyword>
<feature type="region of interest" description="Disordered" evidence="5">
    <location>
        <begin position="750"/>
        <end position="906"/>
    </location>
</feature>
<feature type="compositionally biased region" description="Pro residues" evidence="5">
    <location>
        <begin position="2035"/>
        <end position="2053"/>
    </location>
</feature>
<feature type="compositionally biased region" description="Polar residues" evidence="5">
    <location>
        <begin position="1363"/>
        <end position="1378"/>
    </location>
</feature>
<feature type="compositionally biased region" description="Low complexity" evidence="5">
    <location>
        <begin position="1934"/>
        <end position="1952"/>
    </location>
</feature>
<feature type="compositionally biased region" description="Low complexity" evidence="5">
    <location>
        <begin position="1512"/>
        <end position="1523"/>
    </location>
</feature>
<feature type="region of interest" description="Disordered" evidence="5">
    <location>
        <begin position="104"/>
        <end position="140"/>
    </location>
</feature>
<feature type="non-terminal residue" evidence="7">
    <location>
        <position position="2064"/>
    </location>
</feature>
<feature type="compositionally biased region" description="Low complexity" evidence="5">
    <location>
        <begin position="1393"/>
        <end position="1402"/>
    </location>
</feature>
<evidence type="ECO:0000256" key="3">
    <source>
        <dbReference type="ARBA" id="ARBA00022989"/>
    </source>
</evidence>
<feature type="compositionally biased region" description="Pro residues" evidence="5">
    <location>
        <begin position="1551"/>
        <end position="1561"/>
    </location>
</feature>
<keyword evidence="8" id="KW-1185">Reference proteome</keyword>
<feature type="transmembrane region" description="Helical" evidence="6">
    <location>
        <begin position="396"/>
        <end position="419"/>
    </location>
</feature>
<feature type="compositionally biased region" description="Polar residues" evidence="5">
    <location>
        <begin position="897"/>
        <end position="906"/>
    </location>
</feature>
<feature type="compositionally biased region" description="Basic and acidic residues" evidence="5">
    <location>
        <begin position="1181"/>
        <end position="1202"/>
    </location>
</feature>
<dbReference type="RefSeq" id="XP_067922826.1">
    <property type="nucleotide sequence ID" value="XM_068065194.1"/>
</dbReference>
<feature type="transmembrane region" description="Helical" evidence="6">
    <location>
        <begin position="431"/>
        <end position="454"/>
    </location>
</feature>
<feature type="compositionally biased region" description="Acidic residues" evidence="5">
    <location>
        <begin position="638"/>
        <end position="647"/>
    </location>
</feature>
<feature type="compositionally biased region" description="Pro residues" evidence="5">
    <location>
        <begin position="1953"/>
        <end position="1977"/>
    </location>
</feature>
<dbReference type="GO" id="GO:0005789">
    <property type="term" value="C:endoplasmic reticulum membrane"/>
    <property type="evidence" value="ECO:0007669"/>
    <property type="project" value="TreeGrafter"/>
</dbReference>
<name>A0A2C6KZ00_9APIC</name>
<comment type="caution">
    <text evidence="7">The sequence shown here is derived from an EMBL/GenBank/DDBJ whole genome shotgun (WGS) entry which is preliminary data.</text>
</comment>
<feature type="transmembrane region" description="Helical" evidence="6">
    <location>
        <begin position="367"/>
        <end position="390"/>
    </location>
</feature>
<feature type="compositionally biased region" description="Polar residues" evidence="5">
    <location>
        <begin position="1696"/>
        <end position="1711"/>
    </location>
</feature>
<feature type="region of interest" description="Disordered" evidence="5">
    <location>
        <begin position="491"/>
        <end position="685"/>
    </location>
</feature>
<feature type="compositionally biased region" description="Pro residues" evidence="5">
    <location>
        <begin position="1879"/>
        <end position="1900"/>
    </location>
</feature>
<dbReference type="GeneID" id="94428405"/>
<feature type="compositionally biased region" description="Low complexity" evidence="5">
    <location>
        <begin position="1432"/>
        <end position="1447"/>
    </location>
</feature>
<dbReference type="Pfam" id="PF07690">
    <property type="entry name" value="MFS_1"/>
    <property type="match status" value="2"/>
</dbReference>
<dbReference type="SUPFAM" id="SSF103473">
    <property type="entry name" value="MFS general substrate transporter"/>
    <property type="match status" value="2"/>
</dbReference>
<evidence type="ECO:0000256" key="1">
    <source>
        <dbReference type="ARBA" id="ARBA00004141"/>
    </source>
</evidence>
<feature type="transmembrane region" description="Helical" evidence="6">
    <location>
        <begin position="943"/>
        <end position="967"/>
    </location>
</feature>
<feature type="compositionally biased region" description="Polar residues" evidence="5">
    <location>
        <begin position="1216"/>
        <end position="1233"/>
    </location>
</feature>
<feature type="compositionally biased region" description="Pro residues" evidence="5">
    <location>
        <begin position="1524"/>
        <end position="1537"/>
    </location>
</feature>
<feature type="compositionally biased region" description="Pro residues" evidence="5">
    <location>
        <begin position="1448"/>
        <end position="1470"/>
    </location>
</feature>
<feature type="compositionally biased region" description="Basic and acidic residues" evidence="5">
    <location>
        <begin position="1097"/>
        <end position="1165"/>
    </location>
</feature>
<feature type="transmembrane region" description="Helical" evidence="6">
    <location>
        <begin position="460"/>
        <end position="480"/>
    </location>
</feature>
<feature type="compositionally biased region" description="Basic and acidic residues" evidence="5">
    <location>
        <begin position="546"/>
        <end position="576"/>
    </location>
</feature>
<dbReference type="PANTHER" id="PTHR43184:SF12">
    <property type="entry name" value="SUGAR PHOSPHATE EXCHANGER 3"/>
    <property type="match status" value="1"/>
</dbReference>
<evidence type="ECO:0000313" key="7">
    <source>
        <dbReference type="EMBL" id="PHJ21142.1"/>
    </source>
</evidence>
<proteinExistence type="predicted"/>
<feature type="compositionally biased region" description="Low complexity" evidence="5">
    <location>
        <begin position="1314"/>
        <end position="1348"/>
    </location>
</feature>
<dbReference type="PANTHER" id="PTHR43184">
    <property type="entry name" value="MAJOR FACILITATOR SUPERFAMILY TRANSPORTER 16, ISOFORM B"/>
    <property type="match status" value="1"/>
</dbReference>
<evidence type="ECO:0000256" key="5">
    <source>
        <dbReference type="SAM" id="MobiDB-lite"/>
    </source>
</evidence>
<feature type="region of interest" description="Disordered" evidence="5">
    <location>
        <begin position="182"/>
        <end position="203"/>
    </location>
</feature>
<dbReference type="OrthoDB" id="342060at2759"/>
<feature type="compositionally biased region" description="Low complexity" evidence="5">
    <location>
        <begin position="1844"/>
        <end position="1855"/>
    </location>
</feature>
<protein>
    <submittedName>
        <fullName evidence="7">Zinc finger protein 36 family 3 protein</fullName>
    </submittedName>
</protein>
<feature type="compositionally biased region" description="Pro residues" evidence="5">
    <location>
        <begin position="1578"/>
        <end position="1604"/>
    </location>
</feature>
<feature type="compositionally biased region" description="Low complexity" evidence="5">
    <location>
        <begin position="782"/>
        <end position="810"/>
    </location>
</feature>
<evidence type="ECO:0000313" key="8">
    <source>
        <dbReference type="Proteomes" id="UP000221165"/>
    </source>
</evidence>
<feature type="compositionally biased region" description="Polar residues" evidence="5">
    <location>
        <begin position="869"/>
        <end position="880"/>
    </location>
</feature>
<feature type="compositionally biased region" description="Low complexity" evidence="5">
    <location>
        <begin position="1819"/>
        <end position="1828"/>
    </location>
</feature>
<feature type="compositionally biased region" description="Low complexity" evidence="5">
    <location>
        <begin position="1978"/>
        <end position="2000"/>
    </location>
</feature>
<feature type="region of interest" description="Disordered" evidence="5">
    <location>
        <begin position="697"/>
        <end position="733"/>
    </location>
</feature>
<reference evidence="7 8" key="1">
    <citation type="journal article" date="2017" name="Int. J. Parasitol.">
        <title>The genome of the protozoan parasite Cystoisospora suis and a reverse vaccinology approach to identify vaccine candidates.</title>
        <authorList>
            <person name="Palmieri N."/>
            <person name="Shrestha A."/>
            <person name="Ruttkowski B."/>
            <person name="Beck T."/>
            <person name="Vogl C."/>
            <person name="Tomley F."/>
            <person name="Blake D.P."/>
            <person name="Joachim A."/>
        </authorList>
    </citation>
    <scope>NUCLEOTIDE SEQUENCE [LARGE SCALE GENOMIC DNA]</scope>
    <source>
        <strain evidence="7 8">Wien I</strain>
    </source>
</reference>
<feature type="region of interest" description="Disordered" evidence="5">
    <location>
        <begin position="1097"/>
        <end position="2064"/>
    </location>
</feature>
<dbReference type="GO" id="GO:0022857">
    <property type="term" value="F:transmembrane transporter activity"/>
    <property type="evidence" value="ECO:0007669"/>
    <property type="project" value="InterPro"/>
</dbReference>
<feature type="compositionally biased region" description="Basic and acidic residues" evidence="5">
    <location>
        <begin position="28"/>
        <end position="43"/>
    </location>
</feature>
<feature type="compositionally biased region" description="Low complexity" evidence="5">
    <location>
        <begin position="817"/>
        <end position="841"/>
    </location>
</feature>
<feature type="compositionally biased region" description="Low complexity" evidence="5">
    <location>
        <begin position="1562"/>
        <end position="1577"/>
    </location>
</feature>
<feature type="compositionally biased region" description="Basic and acidic residues" evidence="5">
    <location>
        <begin position="598"/>
        <end position="617"/>
    </location>
</feature>
<sequence>MSITRRPPHLSQRRNLDFSLEEEKALRLHEERERENKDGETRPRALSRLSVPWQDSEDVFPSHRRTREEREIEGTRRRSVSVGEGIQEGSRAYDALRKKFVGSSFPPSMLTGTENMRGREEEEEGEALGGGGGGHEGGLSSYSLVHFRPKQERERFFEEKTSLFSPNGEYEEEIEDIDTREVVSDGGGSARTAGDKRKRRGRDEEGWAYRLSSSIFPLFRYRRNVAHHTISFSTKAVASSSSSCHHTADFTPLSQLDIRGGGGEQDKADSLSSSLAGVDNGEDSNKDEAAKGKSVLFPVARQHLRLFIVSYICYAVLYSTRKPFSVVKEDVHRGLGLSTYTLGCIDTSFLSLYAIGQFVLPPVLSNLRLSVGLSACYIISAVATLAFGISSSSLALIAWWGINGLSHAAVFPLLVKALTQRLTQAERGRAMGLWTTSQQTGAMLSTAFAAFIAAHLGWRAVFLLSAVVCGLSTIGLIFFLPSSSSVHARIHPGEEDRDGRSLLKSGRSCLSLPSSSRRKERRQGFSKLDSSSHGDELSTDEDEEGDLSHATRLQEKKPWTSTEKEDKKRLRDKKDVIAWQQQGSGDGGGGPEAGGGRGEVEMKIERGNQRREDDKKIFSSSPVSLTHSSSGETHVTDDGDDVDEQEEDSRKKISSSSSVHGRNGGLSPAKRGEIPSSSSSPSVRVYNISSDVSTCKAIKTATSTRTPLDETRRDIERENEREATSSPSFFFDEDDDDLFFSDHRLSSSIQKLQEREASGQDSLSLMKDSDPMKQENSTAAIPPIYTTPTPPTSSSSLNVSPPSLFLSSSSQHQACNPLKSSSSSSLSTSSYPVPLSLSSSLPDHKGQAIPFHSSSPPAFPCQEQHTPKAESSLSIPTSTGILHDRPLGEKNKKENRSPYSPCSSSAYMTRSGMIRSEGGRREKGEGRSSTRGRLRGIAQAMILVWRLPFVLSCSLGYFLIKLIRYSLLFWLPFFLAKEAHLHASTAGYASMIFDIGGIGGAVFGGFLADRVMKGRRLTCAATMSLLTGFSLLLLAFSCQQQQNLLHRMEEDEALGRHALQRLIETHQTSMNELQEQHRRARLQLPLHVQQYFEKEDLKRQEEEKQREEEEKRKKKIEEKKEHDDDQEEMKKEKKISEGEHPSEVDNDHEPLDVKKTKEEEKRKEDGEENPINRSSSLSSSSKEEKKEETSKVELPISDKESKSPQSFSGEKRENVSESSTPQPEGGVQKSNPGKISASSSASSVSSPPSANQQEDTAGATTATAASSSSLPSSTLPQESSSSPSLRSHDETGGDPGISAGDNRRTEGERGVGGIEEVQGGASIPVVVAPSSPSLQQQQDDAAPQLPAVVGGGQGGEVPQQPVLTPSISPGYLQQQANVPPQGGNMGGPPPPSLYSSPSYPLPQGGAGNTGLVGSQMASPLLQGEPQSLPSSLQVPAVAPQQIQAIPQLSPPPNGMAPSLPSPSAPVPPSPLQQQQEYIGGPASVAGSTGISAPPSMPALGGAPSSPSLPYQASSLPSSAVPIVSPSPPLPSPVPSPPINALNTNQQQSPPLQQPYVPPAPPSAAVAVLGDASPRVSPLSPPPVPSQPLSPSPPTPPLLAPPPPLQQQGLVPSSVSSGAPMAEPQLGPSKSGSAAVPTPAVKSSATGGKPAAGGAMVDDGKEGISKTPPSLSSSSTTDHAAINGSSVPAGGLPGWTGRSQIARQSSAGSATGTPVEATAGDTGSRVQGDVKVEQRSQGGVSSSQQPNQYSIDRQPGQGIGRDGGIASQQPTSAPGGPAQVPLGYPEQGLLANPQVSPSPFPTHSPALSVQMPPMQPVPPSSSQASAVPSYHPLAPPQVPSPYAPSQPSMVSSQVSPPVQPKPVILQQPVASSFSSLQPQLAPPQAAPPSPLSPPPIQPPVTAPQAPSLNQAQMPLSQASLPPPPPVPVQPSFTPQLQSYDLSLQSQMTSSQAPLPSPPLLVPAQLPPTPQPSPYPLQPQTPSSSSLPLPTQAVATQQQVPPFSSPSPLIPQVPSYPTQTPGNPQLSPHAPVVHPQQTPPTQPPVTPPLPPPSVPSLPGQVSPSLS</sequence>
<feature type="region of interest" description="Disordered" evidence="5">
    <location>
        <begin position="255"/>
        <end position="288"/>
    </location>
</feature>
<feature type="compositionally biased region" description="Low complexity" evidence="5">
    <location>
        <begin position="1734"/>
        <end position="1744"/>
    </location>
</feature>
<dbReference type="Proteomes" id="UP000221165">
    <property type="component" value="Unassembled WGS sequence"/>
</dbReference>
<feature type="transmembrane region" description="Helical" evidence="6">
    <location>
        <begin position="1017"/>
        <end position="1036"/>
    </location>
</feature>
<feature type="compositionally biased region" description="Low complexity" evidence="5">
    <location>
        <begin position="1664"/>
        <end position="1676"/>
    </location>
</feature>
<feature type="region of interest" description="Disordered" evidence="5">
    <location>
        <begin position="28"/>
        <end position="82"/>
    </location>
</feature>
<dbReference type="InterPro" id="IPR036259">
    <property type="entry name" value="MFS_trans_sf"/>
</dbReference>
<feature type="compositionally biased region" description="Low complexity" evidence="5">
    <location>
        <begin position="619"/>
        <end position="633"/>
    </location>
</feature>
<evidence type="ECO:0000256" key="6">
    <source>
        <dbReference type="SAM" id="Phobius"/>
    </source>
</evidence>
<accession>A0A2C6KZ00</accession>
<feature type="transmembrane region" description="Helical" evidence="6">
    <location>
        <begin position="340"/>
        <end position="360"/>
    </location>
</feature>
<dbReference type="VEuPathDB" id="ToxoDB:CSUI_005014"/>
<evidence type="ECO:0000256" key="4">
    <source>
        <dbReference type="ARBA" id="ARBA00023136"/>
    </source>
</evidence>
<feature type="compositionally biased region" description="Low complexity" evidence="5">
    <location>
        <begin position="505"/>
        <end position="515"/>
    </location>
</feature>
<feature type="compositionally biased region" description="Basic and acidic residues" evidence="5">
    <location>
        <begin position="491"/>
        <end position="501"/>
    </location>
</feature>